<dbReference type="GeneID" id="19303711"/>
<dbReference type="OrthoDB" id="3056461at2759"/>
<evidence type="ECO:0000313" key="2">
    <source>
        <dbReference type="EMBL" id="EPQ53430.1"/>
    </source>
</evidence>
<proteinExistence type="predicted"/>
<dbReference type="RefSeq" id="XP_007867677.1">
    <property type="nucleotide sequence ID" value="XM_007869486.1"/>
</dbReference>
<reference evidence="2 3" key="1">
    <citation type="journal article" date="2012" name="Science">
        <title>The Paleozoic origin of enzymatic lignin decomposition reconstructed from 31 fungal genomes.</title>
        <authorList>
            <person name="Floudas D."/>
            <person name="Binder M."/>
            <person name="Riley R."/>
            <person name="Barry K."/>
            <person name="Blanchette R.A."/>
            <person name="Henrissat B."/>
            <person name="Martinez A.T."/>
            <person name="Otillar R."/>
            <person name="Spatafora J.W."/>
            <person name="Yadav J.S."/>
            <person name="Aerts A."/>
            <person name="Benoit I."/>
            <person name="Boyd A."/>
            <person name="Carlson A."/>
            <person name="Copeland A."/>
            <person name="Coutinho P.M."/>
            <person name="de Vries R.P."/>
            <person name="Ferreira P."/>
            <person name="Findley K."/>
            <person name="Foster B."/>
            <person name="Gaskell J."/>
            <person name="Glotzer D."/>
            <person name="Gorecki P."/>
            <person name="Heitman J."/>
            <person name="Hesse C."/>
            <person name="Hori C."/>
            <person name="Igarashi K."/>
            <person name="Jurgens J.A."/>
            <person name="Kallen N."/>
            <person name="Kersten P."/>
            <person name="Kohler A."/>
            <person name="Kuees U."/>
            <person name="Kumar T.K.A."/>
            <person name="Kuo A."/>
            <person name="LaButti K."/>
            <person name="Larrondo L.F."/>
            <person name="Lindquist E."/>
            <person name="Ling A."/>
            <person name="Lombard V."/>
            <person name="Lucas S."/>
            <person name="Lundell T."/>
            <person name="Martin R."/>
            <person name="McLaughlin D.J."/>
            <person name="Morgenstern I."/>
            <person name="Morin E."/>
            <person name="Murat C."/>
            <person name="Nagy L.G."/>
            <person name="Nolan M."/>
            <person name="Ohm R.A."/>
            <person name="Patyshakuliyeva A."/>
            <person name="Rokas A."/>
            <person name="Ruiz-Duenas F.J."/>
            <person name="Sabat G."/>
            <person name="Salamov A."/>
            <person name="Samejima M."/>
            <person name="Schmutz J."/>
            <person name="Slot J.C."/>
            <person name="St John F."/>
            <person name="Stenlid J."/>
            <person name="Sun H."/>
            <person name="Sun S."/>
            <person name="Syed K."/>
            <person name="Tsang A."/>
            <person name="Wiebenga A."/>
            <person name="Young D."/>
            <person name="Pisabarro A."/>
            <person name="Eastwood D.C."/>
            <person name="Martin F."/>
            <person name="Cullen D."/>
            <person name="Grigoriev I.V."/>
            <person name="Hibbett D.S."/>
        </authorList>
    </citation>
    <scope>NUCLEOTIDE SEQUENCE [LARGE SCALE GENOMIC DNA]</scope>
    <source>
        <strain evidence="2 3">ATCC 11539</strain>
    </source>
</reference>
<dbReference type="Proteomes" id="UP000030669">
    <property type="component" value="Unassembled WGS sequence"/>
</dbReference>
<feature type="non-terminal residue" evidence="2">
    <location>
        <position position="164"/>
    </location>
</feature>
<dbReference type="HOGENOM" id="CLU_1478465_0_0_1"/>
<dbReference type="AlphaFoldDB" id="S7RGT9"/>
<keyword evidence="3" id="KW-1185">Reference proteome</keyword>
<name>S7RGT9_GLOTA</name>
<accession>S7RGT9</accession>
<sequence>ITTFQQGLMAKAYNQFGPNPKYALNTMTILRLYDHFVHHYQQKRFVKEQKSPGSVATTEARKTAYKNRERLAASRAKFAKEYNLPRRYIDIVSDVKATSDDERDPVTSDYAIKRRPERSAAANAFFRRFDAYKEQTLKLSRRGGQRDRKRFLPENPEDTPFPSL</sequence>
<evidence type="ECO:0000313" key="3">
    <source>
        <dbReference type="Proteomes" id="UP000030669"/>
    </source>
</evidence>
<feature type="non-terminal residue" evidence="2">
    <location>
        <position position="1"/>
    </location>
</feature>
<feature type="region of interest" description="Disordered" evidence="1">
    <location>
        <begin position="137"/>
        <end position="164"/>
    </location>
</feature>
<organism evidence="2 3">
    <name type="scientific">Gloeophyllum trabeum (strain ATCC 11539 / FP-39264 / Madison 617)</name>
    <name type="common">Brown rot fungus</name>
    <dbReference type="NCBI Taxonomy" id="670483"/>
    <lineage>
        <taxon>Eukaryota</taxon>
        <taxon>Fungi</taxon>
        <taxon>Dikarya</taxon>
        <taxon>Basidiomycota</taxon>
        <taxon>Agaricomycotina</taxon>
        <taxon>Agaricomycetes</taxon>
        <taxon>Gloeophyllales</taxon>
        <taxon>Gloeophyllaceae</taxon>
        <taxon>Gloeophyllum</taxon>
    </lineage>
</organism>
<dbReference type="EMBL" id="KB469305">
    <property type="protein sequence ID" value="EPQ53430.1"/>
    <property type="molecule type" value="Genomic_DNA"/>
</dbReference>
<protein>
    <submittedName>
        <fullName evidence="2">Uncharacterized protein</fullName>
    </submittedName>
</protein>
<gene>
    <name evidence="2" type="ORF">GLOTRDRAFT_13724</name>
</gene>
<dbReference type="KEGG" id="gtr:GLOTRDRAFT_13724"/>
<evidence type="ECO:0000256" key="1">
    <source>
        <dbReference type="SAM" id="MobiDB-lite"/>
    </source>
</evidence>